<comment type="caution">
    <text evidence="3">The sequence shown here is derived from an EMBL/GenBank/DDBJ whole genome shotgun (WGS) entry which is preliminary data.</text>
</comment>
<accession>A0A7Z7FCP1</accession>
<feature type="region of interest" description="Disordered" evidence="1">
    <location>
        <begin position="364"/>
        <end position="397"/>
    </location>
</feature>
<sequence length="426" mass="46059">MVYKSQKNILVGMVFLLFLAVVAPCAATTVDIRGEAIDTGAIDAGNISWDYSNFPGLYFAANKYTQLSAGAGEHLYFENDDDGGSPSLGSANPNANVIDEGELIYTTKQVASKYKVYSEVSNITKVTKFYTLSLFGTTYCAVDNDATNLAKLLMQQSDSDKKILKSGERWAMKNGYSLVMNAVDIDGSKCYMTLYKNGEELDTGVVSTDGSNDGRIYFVEDDCSDSSNHIYFLTYVDSTFAGLDDNFAVLKYTWLADKDSYMKVSSGDEFGNFEVDEAVATGLKLSNSNSISINIDAGTSTPITGDLYFKASDEGKGSNGGYVFYPVKVVTIEDSSSTATIQPEEVAVNDTSSDSEDVVVVDMSSDSEIGSETSKSSDDTNMGSESTDESSEAETNAVENSIPGFEFSFAVVSISLVFIFRKTMFK</sequence>
<reference evidence="3 4" key="1">
    <citation type="submission" date="2016-10" db="EMBL/GenBank/DDBJ databases">
        <authorList>
            <person name="Varghese N."/>
            <person name="Submissions S."/>
        </authorList>
    </citation>
    <scope>NUCLEOTIDE SEQUENCE [LARGE SCALE GENOMIC DNA]</scope>
    <source>
        <strain evidence="3 4">PL 12/M</strain>
    </source>
</reference>
<feature type="domain" description="S-layer family duplication" evidence="2">
    <location>
        <begin position="44"/>
        <end position="313"/>
    </location>
</feature>
<dbReference type="Proteomes" id="UP000199259">
    <property type="component" value="Unassembled WGS sequence"/>
</dbReference>
<feature type="compositionally biased region" description="Polar residues" evidence="1">
    <location>
        <begin position="368"/>
        <end position="383"/>
    </location>
</feature>
<protein>
    <submittedName>
        <fullName evidence="3">S-layer family duplication domain-containing protein</fullName>
    </submittedName>
</protein>
<dbReference type="Pfam" id="PF07752">
    <property type="entry name" value="S-layer"/>
    <property type="match status" value="1"/>
</dbReference>
<name>A0A7Z7FCP1_9EURY</name>
<dbReference type="EMBL" id="FNCA01000004">
    <property type="protein sequence ID" value="SDF88764.1"/>
    <property type="molecule type" value="Genomic_DNA"/>
</dbReference>
<evidence type="ECO:0000259" key="2">
    <source>
        <dbReference type="Pfam" id="PF07752"/>
    </source>
</evidence>
<proteinExistence type="predicted"/>
<dbReference type="RefSeq" id="WP_091709982.1">
    <property type="nucleotide sequence ID" value="NZ_FNCA01000004.1"/>
</dbReference>
<keyword evidence="4" id="KW-1185">Reference proteome</keyword>
<dbReference type="NCBIfam" id="TIGR01567">
    <property type="entry name" value="S_layer_rel_Mac"/>
    <property type="match status" value="1"/>
</dbReference>
<gene>
    <name evidence="3" type="ORF">SAMN04488589_1661</name>
</gene>
<organism evidence="3 4">
    <name type="scientific">Methanolobus vulcani</name>
    <dbReference type="NCBI Taxonomy" id="38026"/>
    <lineage>
        <taxon>Archaea</taxon>
        <taxon>Methanobacteriati</taxon>
        <taxon>Methanobacteriota</taxon>
        <taxon>Stenosarchaea group</taxon>
        <taxon>Methanomicrobia</taxon>
        <taxon>Methanosarcinales</taxon>
        <taxon>Methanosarcinaceae</taxon>
        <taxon>Methanolobus</taxon>
    </lineage>
</organism>
<evidence type="ECO:0000256" key="1">
    <source>
        <dbReference type="SAM" id="MobiDB-lite"/>
    </source>
</evidence>
<evidence type="ECO:0000313" key="4">
    <source>
        <dbReference type="Proteomes" id="UP000199259"/>
    </source>
</evidence>
<dbReference type="Gene3D" id="2.60.98.40">
    <property type="match status" value="1"/>
</dbReference>
<dbReference type="OrthoDB" id="147266at2157"/>
<evidence type="ECO:0000313" key="3">
    <source>
        <dbReference type="EMBL" id="SDF88764.1"/>
    </source>
</evidence>
<dbReference type="Gene3D" id="2.60.40.4190">
    <property type="match status" value="1"/>
</dbReference>
<dbReference type="AlphaFoldDB" id="A0A7Z7FCP1"/>
<dbReference type="InterPro" id="IPR006457">
    <property type="entry name" value="S_layer-rel_Mac"/>
</dbReference>